<gene>
    <name evidence="1" type="ORF">SCHPADRAFT_900559</name>
</gene>
<dbReference type="Proteomes" id="UP000053477">
    <property type="component" value="Unassembled WGS sequence"/>
</dbReference>
<proteinExistence type="predicted"/>
<keyword evidence="2" id="KW-1185">Reference proteome</keyword>
<dbReference type="Gene3D" id="1.20.1280.50">
    <property type="match status" value="1"/>
</dbReference>
<evidence type="ECO:0000313" key="1">
    <source>
        <dbReference type="EMBL" id="KLO17451.1"/>
    </source>
</evidence>
<dbReference type="InterPro" id="IPR032675">
    <property type="entry name" value="LRR_dom_sf"/>
</dbReference>
<sequence length="465" mass="53503">MAQHLSEDLLYAIFLHALPSNLLLTAEGAWHEPKTIAPLNFSLVCRSWRTLVLSRPKLWSEIRVENEVGWRMHYHCRFDWSVIRKWLFHSSPALLQIHIYTKDPSGHLTEDLLQLFIPEHLRWNSFYLRADIGTGLVPLVLKTNMLRCSPPLSSLSLHLNNIGRTPLVYVDLSQTVGDTCPLLEYLNVDVGAGVRLPQCRDTLCLPRLRSFQFKSAYHNQDLEDLWCILSASPKLEDLVITCLKQLAPPTPNRDTVHLPRLSSLTLTTSSRNITNYLFNILICPSLSHLAFRIYGPVGIEVGDKRVFLEPRHIYDFFLRSGSGSRLEILELGWVGGWDDGDPALRDLLFSLLNLKILELRARSLRRVVFEMLSVLSEAPRNDQKPYPCPFLSEIRLCYEPPILDWDSTEEAMDEMIVSRWKAGNLRAVTLKFPQLYHGKIKERTRIAECIEEGLTVTEESFDYWT</sequence>
<dbReference type="InParanoid" id="A0A0H2SK55"/>
<name>A0A0H2SK55_9AGAM</name>
<dbReference type="SUPFAM" id="SSF52047">
    <property type="entry name" value="RNI-like"/>
    <property type="match status" value="1"/>
</dbReference>
<protein>
    <recommendedName>
        <fullName evidence="3">F-box domain-containing protein</fullName>
    </recommendedName>
</protein>
<accession>A0A0H2SK55</accession>
<dbReference type="AlphaFoldDB" id="A0A0H2SK55"/>
<dbReference type="EMBL" id="KQ085904">
    <property type="protein sequence ID" value="KLO17451.1"/>
    <property type="molecule type" value="Genomic_DNA"/>
</dbReference>
<reference evidence="1 2" key="1">
    <citation type="submission" date="2015-04" db="EMBL/GenBank/DDBJ databases">
        <title>Complete genome sequence of Schizopora paradoxa KUC8140, a cosmopolitan wood degrader in East Asia.</title>
        <authorList>
            <consortium name="DOE Joint Genome Institute"/>
            <person name="Min B."/>
            <person name="Park H."/>
            <person name="Jang Y."/>
            <person name="Kim J.-J."/>
            <person name="Kim K.H."/>
            <person name="Pangilinan J."/>
            <person name="Lipzen A."/>
            <person name="Riley R."/>
            <person name="Grigoriev I.V."/>
            <person name="Spatafora J.W."/>
            <person name="Choi I.-G."/>
        </authorList>
    </citation>
    <scope>NUCLEOTIDE SEQUENCE [LARGE SCALE GENOMIC DNA]</scope>
    <source>
        <strain evidence="1 2">KUC8140</strain>
    </source>
</reference>
<organism evidence="1 2">
    <name type="scientific">Schizopora paradoxa</name>
    <dbReference type="NCBI Taxonomy" id="27342"/>
    <lineage>
        <taxon>Eukaryota</taxon>
        <taxon>Fungi</taxon>
        <taxon>Dikarya</taxon>
        <taxon>Basidiomycota</taxon>
        <taxon>Agaricomycotina</taxon>
        <taxon>Agaricomycetes</taxon>
        <taxon>Hymenochaetales</taxon>
        <taxon>Schizoporaceae</taxon>
        <taxon>Schizopora</taxon>
    </lineage>
</organism>
<dbReference type="Gene3D" id="3.80.10.10">
    <property type="entry name" value="Ribonuclease Inhibitor"/>
    <property type="match status" value="1"/>
</dbReference>
<evidence type="ECO:0000313" key="2">
    <source>
        <dbReference type="Proteomes" id="UP000053477"/>
    </source>
</evidence>
<evidence type="ECO:0008006" key="3">
    <source>
        <dbReference type="Google" id="ProtNLM"/>
    </source>
</evidence>
<dbReference type="OrthoDB" id="3365698at2759"/>